<comment type="caution">
    <text evidence="1">The sequence shown here is derived from an EMBL/GenBank/DDBJ whole genome shotgun (WGS) entry which is preliminary data.</text>
</comment>
<gene>
    <name evidence="1" type="ORF">N425_02065</name>
</gene>
<dbReference type="Proteomes" id="UP000018837">
    <property type="component" value="Unassembled WGS sequence"/>
</dbReference>
<dbReference type="AlphaFoldDB" id="W2C739"/>
<accession>W2C739</accession>
<evidence type="ECO:0000313" key="1">
    <source>
        <dbReference type="EMBL" id="ETK02858.1"/>
    </source>
</evidence>
<protein>
    <submittedName>
        <fullName evidence="1">Uncharacterized protein</fullName>
    </submittedName>
</protein>
<reference evidence="1 2" key="1">
    <citation type="submission" date="2013-11" db="EMBL/GenBank/DDBJ databases">
        <title>Single cell genomics of uncultured Tannerella BU063 (oral taxon 286).</title>
        <authorList>
            <person name="Beall C.J."/>
            <person name="Campbell A.G."/>
            <person name="Griffen A.L."/>
            <person name="Podar M."/>
            <person name="Leys E.J."/>
        </authorList>
    </citation>
    <scope>NUCLEOTIDE SEQUENCE [LARGE SCALE GENOMIC DNA]</scope>
    <source>
        <strain evidence="1">Cell 2</strain>
    </source>
</reference>
<evidence type="ECO:0000313" key="2">
    <source>
        <dbReference type="Proteomes" id="UP000018837"/>
    </source>
</evidence>
<organism evidence="1 2">
    <name type="scientific">Tannerella sp. oral taxon BU063 isolate Cell 2</name>
    <dbReference type="NCBI Taxonomy" id="1411148"/>
    <lineage>
        <taxon>Bacteria</taxon>
        <taxon>Pseudomonadati</taxon>
        <taxon>Bacteroidota</taxon>
        <taxon>Bacteroidia</taxon>
        <taxon>Bacteroidales</taxon>
        <taxon>Tannerellaceae</taxon>
        <taxon>Tannerella</taxon>
    </lineage>
</organism>
<sequence>MLPLPPIFDECVELVLIFSSLAASIKKFPVAPDGMFGMKLSKVRLFFILKICILPAAIVPVPAEVPAIFIVASTLMS</sequence>
<dbReference type="EMBL" id="AYUF01000295">
    <property type="protein sequence ID" value="ETK02858.1"/>
    <property type="molecule type" value="Genomic_DNA"/>
</dbReference>
<proteinExistence type="predicted"/>
<name>W2C739_9BACT</name>